<dbReference type="EMBL" id="QAOG01000006">
    <property type="protein sequence ID" value="PTQ59094.1"/>
    <property type="molecule type" value="Genomic_DNA"/>
</dbReference>
<dbReference type="InterPro" id="IPR002656">
    <property type="entry name" value="Acyl_transf_3_dom"/>
</dbReference>
<reference evidence="3 4" key="1">
    <citation type="submission" date="2018-04" db="EMBL/GenBank/DDBJ databases">
        <title>Genomic Encyclopedia of Type Strains, Phase III (KMG-III): the genomes of soil and plant-associated and newly described type strains.</title>
        <authorList>
            <person name="Whitman W."/>
        </authorList>
    </citation>
    <scope>NUCLEOTIDE SEQUENCE [LARGE SCALE GENOMIC DNA]</scope>
    <source>
        <strain evidence="3 4">MA101b</strain>
    </source>
</reference>
<feature type="transmembrane region" description="Helical" evidence="1">
    <location>
        <begin position="282"/>
        <end position="300"/>
    </location>
</feature>
<feature type="transmembrane region" description="Helical" evidence="1">
    <location>
        <begin position="194"/>
        <end position="215"/>
    </location>
</feature>
<dbReference type="GO" id="GO:0016020">
    <property type="term" value="C:membrane"/>
    <property type="evidence" value="ECO:0007669"/>
    <property type="project" value="TreeGrafter"/>
</dbReference>
<feature type="transmembrane region" description="Helical" evidence="1">
    <location>
        <begin position="250"/>
        <end position="270"/>
    </location>
</feature>
<sequence>MKRLDGLQALRGVAAAMVVTDHAMRAAIIQGHSFVALEDFAGTIGRMGVNIFFILSGFIMTYTTRETQLLPPLVRTRTFLARRVARLVPLYWLATAATLAIGTLEGTVYRVGTLVTSLLFLPNFADSGDWRMPPIVGVGWTLNYESLFYLIFAGSLLLPRRLGLAVSIGVIALLTGGGAIALHHVDDEPWRRIITFYAFRNMVFFAIGIVIAIVLHRAPAAPSQRAFWLGIAIIAVTLSGYLVFGITEGVAAWSVFSAMSCTLVVILAARDAALPATALNRVLLHLGEASYSIYLFHALLMDRLAAGIESDFSVLRGAVFASAATLACLMLGSVVHSAVEVPLGAMLRRPWRVTPARRHSAESPARGDTRQLT</sequence>
<feature type="transmembrane region" description="Helical" evidence="1">
    <location>
        <begin position="84"/>
        <end position="112"/>
    </location>
</feature>
<dbReference type="Pfam" id="PF01757">
    <property type="entry name" value="Acyl_transf_3"/>
    <property type="match status" value="1"/>
</dbReference>
<evidence type="ECO:0000256" key="1">
    <source>
        <dbReference type="SAM" id="Phobius"/>
    </source>
</evidence>
<evidence type="ECO:0000313" key="3">
    <source>
        <dbReference type="EMBL" id="PTQ59094.1"/>
    </source>
</evidence>
<feature type="transmembrane region" description="Helical" evidence="1">
    <location>
        <begin position="227"/>
        <end position="244"/>
    </location>
</feature>
<dbReference type="Proteomes" id="UP000244189">
    <property type="component" value="Unassembled WGS sequence"/>
</dbReference>
<evidence type="ECO:0000313" key="4">
    <source>
        <dbReference type="Proteomes" id="UP000244189"/>
    </source>
</evidence>
<dbReference type="PANTHER" id="PTHR23028">
    <property type="entry name" value="ACETYLTRANSFERASE"/>
    <property type="match status" value="1"/>
</dbReference>
<comment type="caution">
    <text evidence="3">The sequence shown here is derived from an EMBL/GenBank/DDBJ whole genome shotgun (WGS) entry which is preliminary data.</text>
</comment>
<dbReference type="PANTHER" id="PTHR23028:SF131">
    <property type="entry name" value="BLR2367 PROTEIN"/>
    <property type="match status" value="1"/>
</dbReference>
<feature type="transmembrane region" description="Helical" evidence="1">
    <location>
        <begin position="132"/>
        <end position="152"/>
    </location>
</feature>
<dbReference type="GO" id="GO:0016747">
    <property type="term" value="F:acyltransferase activity, transferring groups other than amino-acyl groups"/>
    <property type="evidence" value="ECO:0007669"/>
    <property type="project" value="InterPro"/>
</dbReference>
<feature type="transmembrane region" description="Helical" evidence="1">
    <location>
        <begin position="320"/>
        <end position="339"/>
    </location>
</feature>
<keyword evidence="1" id="KW-1133">Transmembrane helix</keyword>
<gene>
    <name evidence="3" type="ORF">C8J26_3421</name>
</gene>
<evidence type="ECO:0000259" key="2">
    <source>
        <dbReference type="Pfam" id="PF01757"/>
    </source>
</evidence>
<organism evidence="3 4">
    <name type="scientific">Sphingomonas aurantiaca</name>
    <dbReference type="NCBI Taxonomy" id="185949"/>
    <lineage>
        <taxon>Bacteria</taxon>
        <taxon>Pseudomonadati</taxon>
        <taxon>Pseudomonadota</taxon>
        <taxon>Alphaproteobacteria</taxon>
        <taxon>Sphingomonadales</taxon>
        <taxon>Sphingomonadaceae</taxon>
        <taxon>Sphingomonas</taxon>
    </lineage>
</organism>
<feature type="domain" description="Acyltransferase 3" evidence="2">
    <location>
        <begin position="6"/>
        <end position="311"/>
    </location>
</feature>
<dbReference type="InterPro" id="IPR050879">
    <property type="entry name" value="Acyltransferase_3"/>
</dbReference>
<dbReference type="AlphaFoldDB" id="A0A2T5GIE7"/>
<feature type="transmembrane region" description="Helical" evidence="1">
    <location>
        <begin position="164"/>
        <end position="182"/>
    </location>
</feature>
<keyword evidence="1" id="KW-0472">Membrane</keyword>
<dbReference type="GO" id="GO:0000271">
    <property type="term" value="P:polysaccharide biosynthetic process"/>
    <property type="evidence" value="ECO:0007669"/>
    <property type="project" value="TreeGrafter"/>
</dbReference>
<accession>A0A2T5GIE7</accession>
<name>A0A2T5GIE7_9SPHN</name>
<dbReference type="RefSeq" id="WP_107959356.1">
    <property type="nucleotide sequence ID" value="NZ_QAOG01000006.1"/>
</dbReference>
<keyword evidence="4" id="KW-1185">Reference proteome</keyword>
<keyword evidence="1" id="KW-0812">Transmembrane</keyword>
<feature type="transmembrane region" description="Helical" evidence="1">
    <location>
        <begin position="44"/>
        <end position="63"/>
    </location>
</feature>
<protein>
    <submittedName>
        <fullName evidence="3">Exopolysaccharide production protein ExoZ</fullName>
    </submittedName>
</protein>
<proteinExistence type="predicted"/>